<feature type="region of interest" description="Disordered" evidence="5">
    <location>
        <begin position="1"/>
        <end position="36"/>
    </location>
</feature>
<dbReference type="Pfam" id="PF23556">
    <property type="entry name" value="TPR_Vps41"/>
    <property type="match status" value="1"/>
</dbReference>
<dbReference type="SMART" id="SM00320">
    <property type="entry name" value="WD40"/>
    <property type="match status" value="2"/>
</dbReference>
<dbReference type="InterPro" id="IPR015943">
    <property type="entry name" value="WD40/YVTN_repeat-like_dom_sf"/>
</dbReference>
<protein>
    <recommendedName>
        <fullName evidence="6">Vacuolar protein sorting-associated protein 8 central domain-containing protein</fullName>
    </recommendedName>
</protein>
<dbReference type="InterPro" id="IPR019775">
    <property type="entry name" value="WD40_repeat_CS"/>
</dbReference>
<dbReference type="PROSITE" id="PS50082">
    <property type="entry name" value="WD_REPEATS_2"/>
    <property type="match status" value="1"/>
</dbReference>
<dbReference type="InterPro" id="IPR036322">
    <property type="entry name" value="WD40_repeat_dom_sf"/>
</dbReference>
<organism evidence="7 8">
    <name type="scientific">Bathycoccus prasinos</name>
    <dbReference type="NCBI Taxonomy" id="41875"/>
    <lineage>
        <taxon>Eukaryota</taxon>
        <taxon>Viridiplantae</taxon>
        <taxon>Chlorophyta</taxon>
        <taxon>Mamiellophyceae</taxon>
        <taxon>Mamiellales</taxon>
        <taxon>Bathycoccaceae</taxon>
        <taxon>Bathycoccus</taxon>
    </lineage>
</organism>
<feature type="region of interest" description="Disordered" evidence="5">
    <location>
        <begin position="414"/>
        <end position="435"/>
    </location>
</feature>
<dbReference type="STRING" id="41875.K8E8X3"/>
<dbReference type="GO" id="GO:0034058">
    <property type="term" value="P:endosomal vesicle fusion"/>
    <property type="evidence" value="ECO:0007669"/>
    <property type="project" value="TreeGrafter"/>
</dbReference>
<keyword evidence="2 4" id="KW-0853">WD repeat</keyword>
<dbReference type="SUPFAM" id="SSF50978">
    <property type="entry name" value="WD40 repeat-like"/>
    <property type="match status" value="1"/>
</dbReference>
<dbReference type="GeneID" id="19017966"/>
<dbReference type="Proteomes" id="UP000198341">
    <property type="component" value="Chromosome 1"/>
</dbReference>
<dbReference type="KEGG" id="bpg:Bathy01g02310"/>
<reference evidence="7 8" key="1">
    <citation type="submission" date="2011-10" db="EMBL/GenBank/DDBJ databases">
        <authorList>
            <person name="Genoscope - CEA"/>
        </authorList>
    </citation>
    <scope>NUCLEOTIDE SEQUENCE [LARGE SCALE GENOMIC DNA]</scope>
    <source>
        <strain evidence="7 8">RCC 1105</strain>
    </source>
</reference>
<evidence type="ECO:0000313" key="8">
    <source>
        <dbReference type="Proteomes" id="UP000198341"/>
    </source>
</evidence>
<dbReference type="GO" id="GO:0006623">
    <property type="term" value="P:protein targeting to vacuole"/>
    <property type="evidence" value="ECO:0007669"/>
    <property type="project" value="InterPro"/>
</dbReference>
<dbReference type="PANTHER" id="PTHR12616">
    <property type="entry name" value="VACUOLAR PROTEIN SORTING VPS41"/>
    <property type="match status" value="1"/>
</dbReference>
<feature type="region of interest" description="Disordered" evidence="5">
    <location>
        <begin position="560"/>
        <end position="583"/>
    </location>
</feature>
<dbReference type="InterPro" id="IPR001680">
    <property type="entry name" value="WD40_rpt"/>
</dbReference>
<dbReference type="GO" id="GO:0030897">
    <property type="term" value="C:HOPS complex"/>
    <property type="evidence" value="ECO:0007669"/>
    <property type="project" value="TreeGrafter"/>
</dbReference>
<evidence type="ECO:0000256" key="2">
    <source>
        <dbReference type="ARBA" id="ARBA00022574"/>
    </source>
</evidence>
<feature type="region of interest" description="Disordered" evidence="5">
    <location>
        <begin position="472"/>
        <end position="494"/>
    </location>
</feature>
<keyword evidence="8" id="KW-1185">Reference proteome</keyword>
<feature type="compositionally biased region" description="Low complexity" evidence="5">
    <location>
        <begin position="414"/>
        <end position="430"/>
    </location>
</feature>
<dbReference type="InterPro" id="IPR045111">
    <property type="entry name" value="Vps41/Vps8"/>
</dbReference>
<dbReference type="InterPro" id="IPR025941">
    <property type="entry name" value="Vps8_central_dom"/>
</dbReference>
<accession>K8E8X3</accession>
<evidence type="ECO:0000256" key="3">
    <source>
        <dbReference type="ARBA" id="ARBA00022737"/>
    </source>
</evidence>
<gene>
    <name evidence="7" type="ORF">Bathy01g02310</name>
</gene>
<evidence type="ECO:0000256" key="1">
    <source>
        <dbReference type="ARBA" id="ARBA00009422"/>
    </source>
</evidence>
<dbReference type="GO" id="GO:0005770">
    <property type="term" value="C:late endosome"/>
    <property type="evidence" value="ECO:0007669"/>
    <property type="project" value="TreeGrafter"/>
</dbReference>
<feature type="compositionally biased region" description="Basic and acidic residues" evidence="5">
    <location>
        <begin position="1"/>
        <end position="13"/>
    </location>
</feature>
<sequence length="1590" mass="174198">MEIALREEKERQESSFTNAFWKRSSKDKEEDEGEDELATALRPFQNHFASTASSLPKVSSSNVEQTQRRDDTFEAVEIVSSKRHAQMQEIIANDGSERGTCVAMGPLGVIAVGFADGTIRLTRAQHAEGKEEKKEYNTTTMRTIPAIQREEGEGKVLASNGSDNGSFLRVTALSFANGGEWLVSGHDDASIALWDVKRCSQLKRVKAPPPTTQNMASSDVSMVVAIVAMSQIPNASSQCEVIAALKSGQVLRHEFSWFGPLLRNKTTSLGEKTFVIGGDALPAKSYAVKPPVPGTVPWFWGDEKLKEQLDKEADMNNSALLDSTIAMDSAGGANATESISGVSNLLSEFNGKTSTSAANASGLVCLTTASACLVMRLYPDAEVVAKIPRPKDVDASKVPYARFRPKVVSYKNVKSSVSANNSNSSRSSSNEGDMETRELAVVWGNRVTIWELGILSPENVLKVNREIQKQKMEKKESSAAASSKSPKGQSGGRCVPKLRREWQLPENVVKDSDGCGLMWFGDEVLGVICGQRVATLLAFDAKSSYGKLLERVALDAHPTATSLPVPSRDAPKQPPSSEHVVWSSHGSCANRGAGAVILSAASIRVCKILGWRERANAHRKLSDWGGAFAVAVAAYKQSFRRDEDVDDVFVVNDTNKAVKKSTTSFAPYLAGIPSDARARIINESQLPQTAVKSEREAAREVCLKLLPQFLQDAMMVVQATSGEDDQAHVHAESVARATLAVCLAVDSLDKMYDQSIYDPLMEATHGKEAFIERIVPHIISDELQSLPPEVMQSLVTHFASKGEHSIIEKCVLRMDVTSLDVNQVARLCETHGMFAAHASVFVRAFEDFSSPAFAMFEDAVKRVKDVVVKCNDDVSTMRDSSQDKKDDVYFEVSRKSARRLLLFASESIAGRLFPPRFSEDMKVRKQNELDDPVHVARRAEKARFDLMRFFLSQDADKSVRETAAEVAKGKDNAEQTSNANAFRQFWRGVDSLRKKRFKNSDAQNVSPMDALLTSSQIREVFDTPDAPDRLLFLFSVEPAATTAFLKDALDSWDASERELFEENANDLNRTTDRMAAQVVCDAALFAAESIEEETTFTAEEILNVRLLEIKNSLLTFAAALVGTGRVSVDRDREFALLEALTAGPVKSLRERSDAACLIVAQTVDDLTRRHGGANDTSAAVAKYAQSKVFTLLSDANFAQAMTVLHLAEGDYGAALETLAAKDVLIRPNSAGYFADVLLGCAPAGVEAANENDAGPAVGRARALPAGEAREAFKRSLLHSAPKIAEVNAAIVARLGVAHFPDQQEAVLNALSSNPLFQFWYLREVLAGKSATGGEGLLEATTRGENDDHQTLARLIERSGVKVTEEMSELYVKLMCQFEPSNVLPFLKSRSGGYRLDACLEQCQSYGVVDASAHILEKMGRVGDALDLHVQKYEQNVEALSNLRNNPTSTTVNKMSKDVSRGFAMESSESLDAATRLCLRCDTYKFIESEAMWHRLLDCVISARITYGSSGQFVDQTLREHVERILHDTLERVAPEKVLGDVLRTRGNESLRELRRVLTGILETVESEKDGVRKEEKVSERKVLKAAAEKF</sequence>
<keyword evidence="3" id="KW-0677">Repeat</keyword>
<dbReference type="PROSITE" id="PS00678">
    <property type="entry name" value="WD_REPEATS_1"/>
    <property type="match status" value="1"/>
</dbReference>
<proteinExistence type="inferred from homology"/>
<dbReference type="Pfam" id="PF12816">
    <property type="entry name" value="TPR_Vps8"/>
    <property type="match status" value="1"/>
</dbReference>
<dbReference type="OrthoDB" id="289913at2759"/>
<dbReference type="eggNOG" id="KOG2079">
    <property type="taxonomic scope" value="Eukaryota"/>
</dbReference>
<dbReference type="RefSeq" id="XP_007515150.1">
    <property type="nucleotide sequence ID" value="XM_007515088.1"/>
</dbReference>
<name>K8E8X3_9CHLO</name>
<dbReference type="Gene3D" id="2.130.10.10">
    <property type="entry name" value="YVTN repeat-like/Quinoprotein amine dehydrogenase"/>
    <property type="match status" value="1"/>
</dbReference>
<comment type="similarity">
    <text evidence="1">Belongs to the VPS8 family.</text>
</comment>
<evidence type="ECO:0000256" key="5">
    <source>
        <dbReference type="SAM" id="MobiDB-lite"/>
    </source>
</evidence>
<feature type="compositionally biased region" description="Low complexity" evidence="5">
    <location>
        <begin position="478"/>
        <end position="488"/>
    </location>
</feature>
<dbReference type="PANTHER" id="PTHR12616:SF8">
    <property type="entry name" value="VACUOLAR PROTEIN SORTING-ASSOCIATED PROTEIN 8 HOMOLOG"/>
    <property type="match status" value="1"/>
</dbReference>
<evidence type="ECO:0000259" key="6">
    <source>
        <dbReference type="Pfam" id="PF12816"/>
    </source>
</evidence>
<feature type="repeat" description="WD" evidence="4">
    <location>
        <begin position="170"/>
        <end position="204"/>
    </location>
</feature>
<feature type="domain" description="Vacuolar protein sorting-associated protein 8 central" evidence="6">
    <location>
        <begin position="770"/>
        <end position="958"/>
    </location>
</feature>
<evidence type="ECO:0000313" key="7">
    <source>
        <dbReference type="EMBL" id="CCO14029.1"/>
    </source>
</evidence>
<dbReference type="EMBL" id="FO082278">
    <property type="protein sequence ID" value="CCO14029.1"/>
    <property type="molecule type" value="Genomic_DNA"/>
</dbReference>
<evidence type="ECO:0000256" key="4">
    <source>
        <dbReference type="PROSITE-ProRule" id="PRU00221"/>
    </source>
</evidence>